<keyword evidence="7 9" id="KW-0503">Monooxygenase</keyword>
<evidence type="ECO:0000256" key="6">
    <source>
        <dbReference type="ARBA" id="ARBA00023004"/>
    </source>
</evidence>
<dbReference type="PRINTS" id="PR00465">
    <property type="entry name" value="EP450IV"/>
</dbReference>
<evidence type="ECO:0000256" key="1">
    <source>
        <dbReference type="ARBA" id="ARBA00001971"/>
    </source>
</evidence>
<evidence type="ECO:0000256" key="10">
    <source>
        <dbReference type="SAM" id="Coils"/>
    </source>
</evidence>
<evidence type="ECO:0000256" key="9">
    <source>
        <dbReference type="RuleBase" id="RU000461"/>
    </source>
</evidence>
<dbReference type="InterPro" id="IPR036396">
    <property type="entry name" value="Cyt_P450_sf"/>
</dbReference>
<dbReference type="InterPro" id="IPR050121">
    <property type="entry name" value="Cytochrome_P450_monoxygenase"/>
</dbReference>
<dbReference type="Gene3D" id="1.10.630.10">
    <property type="entry name" value="Cytochrome P450"/>
    <property type="match status" value="1"/>
</dbReference>
<evidence type="ECO:0000256" key="7">
    <source>
        <dbReference type="ARBA" id="ARBA00023033"/>
    </source>
</evidence>
<comment type="similarity">
    <text evidence="2 9">Belongs to the cytochrome P450 family.</text>
</comment>
<evidence type="ECO:0000313" key="11">
    <source>
        <dbReference type="EMBL" id="POS72720.1"/>
    </source>
</evidence>
<keyword evidence="5 9" id="KW-0560">Oxidoreductase</keyword>
<dbReference type="SUPFAM" id="SSF48264">
    <property type="entry name" value="Cytochrome P450"/>
    <property type="match status" value="1"/>
</dbReference>
<dbReference type="InterPro" id="IPR017972">
    <property type="entry name" value="Cyt_P450_CS"/>
</dbReference>
<dbReference type="GO" id="GO:0016705">
    <property type="term" value="F:oxidoreductase activity, acting on paired donors, with incorporation or reduction of molecular oxygen"/>
    <property type="evidence" value="ECO:0007669"/>
    <property type="project" value="InterPro"/>
</dbReference>
<sequence length="444" mass="50319">MWRGDWIYQVLALHEKYGPVVRVAPDELSFIEPEAWKDIYGHRPGLGDLPKAIHLFRPSRLLPPSLLVTEDRVQHRNLRARILPSFTDSALREHDAQIIQYSTLLVTQLRGLCGEGEARKTQLVDISRWYNFTLFDIMGSLAFGEPFGCLEQSDYHPWCAALSGMAQQIAVLLAMSNLGFEWLVSAMVIAGKLTNRNKNAEITREKLRRRMKVQRTDLLTGILDNWDEKEPLDMNVLQPNASMLMLGGYETSSSLVSGLTFLLLSRPEFYSRAASEVRNSFSSMDDMTGLSTSELPFLDGCIREALRRYPPTAGSQPRMVPSGCGGVNIAGHFVPENTTVSIYPYVAGMSSENFRDPYTYDPLRFLGEAKYAKDKFEASQPFGMGPRSCLGRSLAFAQLRALMCRILFTFDLELAEESKNWLEQRHQIIWEKRPLLVHLKVAEK</sequence>
<dbReference type="GO" id="GO:0004497">
    <property type="term" value="F:monooxygenase activity"/>
    <property type="evidence" value="ECO:0007669"/>
    <property type="project" value="UniProtKB-KW"/>
</dbReference>
<keyword evidence="3 8" id="KW-0349">Heme</keyword>
<comment type="caution">
    <text evidence="11">The sequence shown here is derived from an EMBL/GenBank/DDBJ whole genome shotgun (WGS) entry which is preliminary data.</text>
</comment>
<dbReference type="PROSITE" id="PS00086">
    <property type="entry name" value="CYTOCHROME_P450"/>
    <property type="match status" value="1"/>
</dbReference>
<dbReference type="PRINTS" id="PR00385">
    <property type="entry name" value="P450"/>
</dbReference>
<protein>
    <submittedName>
        <fullName evidence="11">Isotrichodermin C-15 hydroxylase</fullName>
    </submittedName>
</protein>
<gene>
    <name evidence="11" type="ORF">DHEL01_v208884</name>
</gene>
<evidence type="ECO:0000256" key="2">
    <source>
        <dbReference type="ARBA" id="ARBA00010617"/>
    </source>
</evidence>
<dbReference type="AlphaFoldDB" id="A0A2P5HR27"/>
<organism evidence="11 12">
    <name type="scientific">Diaporthe helianthi</name>
    <dbReference type="NCBI Taxonomy" id="158607"/>
    <lineage>
        <taxon>Eukaryota</taxon>
        <taxon>Fungi</taxon>
        <taxon>Dikarya</taxon>
        <taxon>Ascomycota</taxon>
        <taxon>Pezizomycotina</taxon>
        <taxon>Sordariomycetes</taxon>
        <taxon>Sordariomycetidae</taxon>
        <taxon>Diaporthales</taxon>
        <taxon>Diaporthaceae</taxon>
        <taxon>Diaporthe</taxon>
    </lineage>
</organism>
<accession>A0A2P5HR27</accession>
<proteinExistence type="inferred from homology"/>
<dbReference type="InterPro" id="IPR001128">
    <property type="entry name" value="Cyt_P450"/>
</dbReference>
<evidence type="ECO:0000256" key="5">
    <source>
        <dbReference type="ARBA" id="ARBA00023002"/>
    </source>
</evidence>
<dbReference type="PANTHER" id="PTHR24305:SF230">
    <property type="entry name" value="P450, PUTATIVE (EUROFUNG)-RELATED"/>
    <property type="match status" value="1"/>
</dbReference>
<dbReference type="CDD" id="cd11058">
    <property type="entry name" value="CYP60B-like"/>
    <property type="match status" value="1"/>
</dbReference>
<dbReference type="Pfam" id="PF00067">
    <property type="entry name" value="p450"/>
    <property type="match status" value="1"/>
</dbReference>
<dbReference type="Proteomes" id="UP000094444">
    <property type="component" value="Unassembled WGS sequence"/>
</dbReference>
<evidence type="ECO:0000313" key="12">
    <source>
        <dbReference type="Proteomes" id="UP000094444"/>
    </source>
</evidence>
<dbReference type="PANTHER" id="PTHR24305">
    <property type="entry name" value="CYTOCHROME P450"/>
    <property type="match status" value="1"/>
</dbReference>
<keyword evidence="12" id="KW-1185">Reference proteome</keyword>
<keyword evidence="6 8" id="KW-0408">Iron</keyword>
<comment type="cofactor">
    <cofactor evidence="1 8">
        <name>heme</name>
        <dbReference type="ChEBI" id="CHEBI:30413"/>
    </cofactor>
</comment>
<evidence type="ECO:0000256" key="4">
    <source>
        <dbReference type="ARBA" id="ARBA00022723"/>
    </source>
</evidence>
<keyword evidence="10" id="KW-0175">Coiled coil</keyword>
<dbReference type="GO" id="GO:0020037">
    <property type="term" value="F:heme binding"/>
    <property type="evidence" value="ECO:0007669"/>
    <property type="project" value="InterPro"/>
</dbReference>
<dbReference type="EMBL" id="MAVT02000940">
    <property type="protein sequence ID" value="POS72720.1"/>
    <property type="molecule type" value="Genomic_DNA"/>
</dbReference>
<dbReference type="InParanoid" id="A0A2P5HR27"/>
<dbReference type="OrthoDB" id="6692864at2759"/>
<dbReference type="InterPro" id="IPR002403">
    <property type="entry name" value="Cyt_P450_E_grp-IV"/>
</dbReference>
<evidence type="ECO:0000256" key="3">
    <source>
        <dbReference type="ARBA" id="ARBA00022617"/>
    </source>
</evidence>
<dbReference type="GO" id="GO:0005506">
    <property type="term" value="F:iron ion binding"/>
    <property type="evidence" value="ECO:0007669"/>
    <property type="project" value="InterPro"/>
</dbReference>
<dbReference type="STRING" id="158607.A0A2P5HR27"/>
<keyword evidence="4 8" id="KW-0479">Metal-binding</keyword>
<feature type="coiled-coil region" evidence="10">
    <location>
        <begin position="190"/>
        <end position="217"/>
    </location>
</feature>
<reference evidence="11" key="1">
    <citation type="submission" date="2017-09" db="EMBL/GenBank/DDBJ databases">
        <title>Polyketide synthases of a Diaporthe helianthi virulent isolate.</title>
        <authorList>
            <person name="Baroncelli R."/>
        </authorList>
    </citation>
    <scope>NUCLEOTIDE SEQUENCE [LARGE SCALE GENOMIC DNA]</scope>
    <source>
        <strain evidence="11">7/96</strain>
    </source>
</reference>
<name>A0A2P5HR27_DIAHE</name>
<evidence type="ECO:0000256" key="8">
    <source>
        <dbReference type="PIRSR" id="PIRSR602403-1"/>
    </source>
</evidence>
<feature type="binding site" description="axial binding residue" evidence="8">
    <location>
        <position position="389"/>
    </location>
    <ligand>
        <name>heme</name>
        <dbReference type="ChEBI" id="CHEBI:30413"/>
    </ligand>
    <ligandPart>
        <name>Fe</name>
        <dbReference type="ChEBI" id="CHEBI:18248"/>
    </ligandPart>
</feature>